<accession>A0A1W1BLT2</accession>
<dbReference type="InterPro" id="IPR029058">
    <property type="entry name" value="AB_hydrolase_fold"/>
</dbReference>
<organism evidence="3">
    <name type="scientific">hydrothermal vent metagenome</name>
    <dbReference type="NCBI Taxonomy" id="652676"/>
    <lineage>
        <taxon>unclassified sequences</taxon>
        <taxon>metagenomes</taxon>
        <taxon>ecological metagenomes</taxon>
    </lineage>
</organism>
<evidence type="ECO:0000259" key="2">
    <source>
        <dbReference type="Pfam" id="PF00561"/>
    </source>
</evidence>
<gene>
    <name evidence="3" type="ORF">MNB_SV-12-985</name>
</gene>
<dbReference type="PANTHER" id="PTHR43798:SF31">
    <property type="entry name" value="AB HYDROLASE SUPERFAMILY PROTEIN YCLE"/>
    <property type="match status" value="1"/>
</dbReference>
<dbReference type="InterPro" id="IPR050266">
    <property type="entry name" value="AB_hydrolase_sf"/>
</dbReference>
<name>A0A1W1BLT2_9ZZZZ</name>
<dbReference type="Pfam" id="PF00561">
    <property type="entry name" value="Abhydrolase_1"/>
    <property type="match status" value="1"/>
</dbReference>
<evidence type="ECO:0000313" key="3">
    <source>
        <dbReference type="EMBL" id="SFV54466.1"/>
    </source>
</evidence>
<dbReference type="GO" id="GO:0016020">
    <property type="term" value="C:membrane"/>
    <property type="evidence" value="ECO:0007669"/>
    <property type="project" value="TreeGrafter"/>
</dbReference>
<dbReference type="AlphaFoldDB" id="A0A1W1BLT2"/>
<proteinExistence type="predicted"/>
<dbReference type="GO" id="GO:0016787">
    <property type="term" value="F:hydrolase activity"/>
    <property type="evidence" value="ECO:0007669"/>
    <property type="project" value="UniProtKB-KW"/>
</dbReference>
<reference evidence="3" key="1">
    <citation type="submission" date="2016-10" db="EMBL/GenBank/DDBJ databases">
        <authorList>
            <person name="de Groot N.N."/>
        </authorList>
    </citation>
    <scope>NUCLEOTIDE SEQUENCE</scope>
</reference>
<dbReference type="PANTHER" id="PTHR43798">
    <property type="entry name" value="MONOACYLGLYCEROL LIPASE"/>
    <property type="match status" value="1"/>
</dbReference>
<feature type="domain" description="AB hydrolase-1" evidence="2">
    <location>
        <begin position="28"/>
        <end position="107"/>
    </location>
</feature>
<keyword evidence="1 3" id="KW-0378">Hydrolase</keyword>
<dbReference type="PRINTS" id="PR00111">
    <property type="entry name" value="ABHYDROLASE"/>
</dbReference>
<protein>
    <submittedName>
        <fullName evidence="3">2-hydroxy-6-oxohepta-2,4-dienoate hydrolase</fullName>
    </submittedName>
</protein>
<dbReference type="Gene3D" id="3.40.50.1820">
    <property type="entry name" value="alpha/beta hydrolase"/>
    <property type="match status" value="1"/>
</dbReference>
<dbReference type="EMBL" id="FPHE01000053">
    <property type="protein sequence ID" value="SFV54466.1"/>
    <property type="molecule type" value="Genomic_DNA"/>
</dbReference>
<dbReference type="InterPro" id="IPR000073">
    <property type="entry name" value="AB_hydrolase_1"/>
</dbReference>
<evidence type="ECO:0000256" key="1">
    <source>
        <dbReference type="ARBA" id="ARBA00022801"/>
    </source>
</evidence>
<sequence length="240" mass="27245">MAIKEITYKKQLFRLSYEMCNPSAKLGILVLHGWGSNKEIMKQAFGDKFADYRVTYLDLPGFGGSSNDIILGTEDYAYIVKLFIKAVGLSPKVIMGHSFGGKVSTLLNPDYLVLLSSAGIKTIKPWSVRVKIATFKFLKPLGMQKIRELFVSPDAKGMSHEMYETFKNVVDEDFEHIFSKYKGKALLFWGKEDTATPLYTGENIHELIEGSRFYPLDGDHFFFLQHARFIADEVIRDISS</sequence>
<dbReference type="SUPFAM" id="SSF53474">
    <property type="entry name" value="alpha/beta-Hydrolases"/>
    <property type="match status" value="1"/>
</dbReference>